<proteinExistence type="predicted"/>
<sequence length="95" mass="10826">MVRHCVPSVVALLRDSSPAFEKLSCQVTAHFVEVAGAEADRAAERRGTGTGCSFRRRASKRIKNRKQNRRQRRTRSRNGNIWIHSGGWYSSLQTR</sequence>
<feature type="compositionally biased region" description="Basic residues" evidence="1">
    <location>
        <begin position="54"/>
        <end position="76"/>
    </location>
</feature>
<protein>
    <submittedName>
        <fullName evidence="2">Uncharacterized protein</fullName>
    </submittedName>
</protein>
<reference evidence="2" key="2">
    <citation type="submission" date="2021-02" db="EMBL/GenBank/DDBJ databases">
        <authorList>
            <person name="Kimball J.A."/>
            <person name="Haas M.W."/>
            <person name="Macchietto M."/>
            <person name="Kono T."/>
            <person name="Duquette J."/>
            <person name="Shao M."/>
        </authorList>
    </citation>
    <scope>NUCLEOTIDE SEQUENCE</scope>
    <source>
        <tissue evidence="2">Fresh leaf tissue</tissue>
    </source>
</reference>
<dbReference type="Proteomes" id="UP000729402">
    <property type="component" value="Unassembled WGS sequence"/>
</dbReference>
<keyword evidence="3" id="KW-1185">Reference proteome</keyword>
<name>A0A8J5WKI1_ZIZPA</name>
<comment type="caution">
    <text evidence="2">The sequence shown here is derived from an EMBL/GenBank/DDBJ whole genome shotgun (WGS) entry which is preliminary data.</text>
</comment>
<gene>
    <name evidence="2" type="ORF">GUJ93_ZPchr0012g19244</name>
</gene>
<evidence type="ECO:0000256" key="1">
    <source>
        <dbReference type="SAM" id="MobiDB-lite"/>
    </source>
</evidence>
<organism evidence="2 3">
    <name type="scientific">Zizania palustris</name>
    <name type="common">Northern wild rice</name>
    <dbReference type="NCBI Taxonomy" id="103762"/>
    <lineage>
        <taxon>Eukaryota</taxon>
        <taxon>Viridiplantae</taxon>
        <taxon>Streptophyta</taxon>
        <taxon>Embryophyta</taxon>
        <taxon>Tracheophyta</taxon>
        <taxon>Spermatophyta</taxon>
        <taxon>Magnoliopsida</taxon>
        <taxon>Liliopsida</taxon>
        <taxon>Poales</taxon>
        <taxon>Poaceae</taxon>
        <taxon>BOP clade</taxon>
        <taxon>Oryzoideae</taxon>
        <taxon>Oryzeae</taxon>
        <taxon>Zizaniinae</taxon>
        <taxon>Zizania</taxon>
    </lineage>
</organism>
<feature type="region of interest" description="Disordered" evidence="1">
    <location>
        <begin position="40"/>
        <end position="95"/>
    </location>
</feature>
<reference evidence="2" key="1">
    <citation type="journal article" date="2021" name="bioRxiv">
        <title>Whole Genome Assembly and Annotation of Northern Wild Rice, Zizania palustris L., Supports a Whole Genome Duplication in the Zizania Genus.</title>
        <authorList>
            <person name="Haas M."/>
            <person name="Kono T."/>
            <person name="Macchietto M."/>
            <person name="Millas R."/>
            <person name="McGilp L."/>
            <person name="Shao M."/>
            <person name="Duquette J."/>
            <person name="Hirsch C.N."/>
            <person name="Kimball J."/>
        </authorList>
    </citation>
    <scope>NUCLEOTIDE SEQUENCE</scope>
    <source>
        <tissue evidence="2">Fresh leaf tissue</tissue>
    </source>
</reference>
<accession>A0A8J5WKI1</accession>
<evidence type="ECO:0000313" key="2">
    <source>
        <dbReference type="EMBL" id="KAG8093353.1"/>
    </source>
</evidence>
<dbReference type="EMBL" id="JAAALK010000080">
    <property type="protein sequence ID" value="KAG8093353.1"/>
    <property type="molecule type" value="Genomic_DNA"/>
</dbReference>
<dbReference type="AlphaFoldDB" id="A0A8J5WKI1"/>
<evidence type="ECO:0000313" key="3">
    <source>
        <dbReference type="Proteomes" id="UP000729402"/>
    </source>
</evidence>